<accession>A0ABR1FYW1</accession>
<name>A0ABR1FYW1_AURAN</name>
<protein>
    <recommendedName>
        <fullName evidence="1">Fe2OG dioxygenase domain-containing protein</fullName>
    </recommendedName>
</protein>
<dbReference type="InterPro" id="IPR023214">
    <property type="entry name" value="HAD_sf"/>
</dbReference>
<evidence type="ECO:0000313" key="3">
    <source>
        <dbReference type="Proteomes" id="UP001363151"/>
    </source>
</evidence>
<dbReference type="Gene3D" id="3.40.50.1000">
    <property type="entry name" value="HAD superfamily/HAD-like"/>
    <property type="match status" value="1"/>
</dbReference>
<dbReference type="SUPFAM" id="SSF56784">
    <property type="entry name" value="HAD-like"/>
    <property type="match status" value="1"/>
</dbReference>
<proteinExistence type="predicted"/>
<keyword evidence="3" id="KW-1185">Reference proteome</keyword>
<feature type="domain" description="Fe2OG dioxygenase" evidence="1">
    <location>
        <begin position="91"/>
        <end position="184"/>
    </location>
</feature>
<evidence type="ECO:0000313" key="2">
    <source>
        <dbReference type="EMBL" id="KAK7241402.1"/>
    </source>
</evidence>
<evidence type="ECO:0000259" key="1">
    <source>
        <dbReference type="PROSITE" id="PS51471"/>
    </source>
</evidence>
<reference evidence="2 3" key="1">
    <citation type="submission" date="2024-03" db="EMBL/GenBank/DDBJ databases">
        <title>Aureococcus anophagefferens CCMP1851 and Kratosvirus quantuckense: Draft genome of a second virus-susceptible host strain in the model system.</title>
        <authorList>
            <person name="Chase E."/>
            <person name="Truchon A.R."/>
            <person name="Schepens W."/>
            <person name="Wilhelm S.W."/>
        </authorList>
    </citation>
    <scope>NUCLEOTIDE SEQUENCE [LARGE SCALE GENOMIC DNA]</scope>
    <source>
        <strain evidence="2 3">CCMP1851</strain>
    </source>
</reference>
<organism evidence="2 3">
    <name type="scientific">Aureococcus anophagefferens</name>
    <name type="common">Harmful bloom alga</name>
    <dbReference type="NCBI Taxonomy" id="44056"/>
    <lineage>
        <taxon>Eukaryota</taxon>
        <taxon>Sar</taxon>
        <taxon>Stramenopiles</taxon>
        <taxon>Ochrophyta</taxon>
        <taxon>Pelagophyceae</taxon>
        <taxon>Pelagomonadales</taxon>
        <taxon>Pelagomonadaceae</taxon>
        <taxon>Aureococcus</taxon>
    </lineage>
</organism>
<dbReference type="InterPro" id="IPR036412">
    <property type="entry name" value="HAD-like_sf"/>
</dbReference>
<dbReference type="Proteomes" id="UP001363151">
    <property type="component" value="Unassembled WGS sequence"/>
</dbReference>
<dbReference type="Gene3D" id="2.60.120.620">
    <property type="entry name" value="q2cbj1_9rhob like domain"/>
    <property type="match status" value="1"/>
</dbReference>
<gene>
    <name evidence="2" type="ORF">SO694_00059237</name>
</gene>
<dbReference type="InterPro" id="IPR005123">
    <property type="entry name" value="Oxoglu/Fe-dep_dioxygenase_dom"/>
</dbReference>
<dbReference type="PROSITE" id="PS51471">
    <property type="entry name" value="FE2OG_OXY"/>
    <property type="match status" value="1"/>
</dbReference>
<dbReference type="EMBL" id="JBBJCI010000202">
    <property type="protein sequence ID" value="KAK7241402.1"/>
    <property type="molecule type" value="Genomic_DNA"/>
</dbReference>
<comment type="caution">
    <text evidence="2">The sequence shown here is derived from an EMBL/GenBank/DDBJ whole genome shotgun (WGS) entry which is preliminary data.</text>
</comment>
<sequence>MILDADDDAVVTRRAKRPRDDAGVFFGASDAFASAALDPVLTRLRASACRVEDGPMRSASIALLDETSDDADGVYDAIRGAFAAARGTTPTTTRAQLCVYGTDDHFSTWHRDEVGDELYKADALVIFLSDPRDYGGGEFDVGDASVPDRPPRGSFCVFDARRQLHRVRRVTRGERRTLVCWSTDGSAAREPLVAPRPPSTAPPPATVKVVVWDLDDTLWRGTLGDDGGDDGRGGRAVEANDALVRAIATLVDRGVVSTVCSRADRGAADARLNALGLRDLVVFCDFGDGLKGDRVRATLEAMHLSSRHALFVDDGPANRADVLRRNPGIGALSPAAAEAVLATAARWGKADAARARLAQYKVLERKAEARRDRGGDDDAAFLTSCRIRARVVAVAHDDVDGDRITELLQRANRLNFTKRRVAANWYVADEAVGAYDAHKSSATEKRCWKVSCDDAFGDYGVVGVVAADRPKDGKAWRLAHFTFSCRAAGMRVESAVARWLFETLGTVDDGGVLDDIRAVDASCVDLSARSGVLPEPVPKTKRALLRGWCATLQLAPWLERRGYEVACEPKTYAAVRFSSLRWLRAATDDGAVAALSDAALAEEAAARRLDGDDGDGGGGDTAGLRRLRGYDVVVQDLEVDSIWPVARYRGSGRRAFPLDLAHRDAACAPGLAEDWALLWRRANECPRDARAEGLAEFLSAKDVVADARWLRAALPRETTLVLLTTPDAWDPLYASSHWAAVLDKIPVDVRAGLSARLRDVADALREAFADAPGVVLVDRTAHLGPGAVQEHTHVNREAQVATALAVIGGLEGGDAMTGALEGEEDPS</sequence>